<sequence>MRNKLLCFTLLLLLPFMAFAQKEPRQVLYGKVVADSLKTDNISVNNLSSNIGAVTDNDGNFTIYARPTDTLLFSSITFHSIQMVLSKEHFTGKQLVIKLDLNVTMLDEVVIRPTVLLGDLAADSKKTKTMQVTSSLDSKQLVMTAPYKPQSPLNEKRYPNESVLKGIDFIKIFEMFKKRKKKDKAEIYKVAAKSFRESVKERFTYHFFTETIKIPRDEIELFINFCDTKDAAKLLPPDKEFELTDYLVAKSIEYLKLDKK</sequence>
<accession>A0ABU9HTT4</accession>
<feature type="chain" id="PRO_5046238199" description="CarboxypepD_reg-like domain-containing protein" evidence="1">
    <location>
        <begin position="21"/>
        <end position="260"/>
    </location>
</feature>
<comment type="caution">
    <text evidence="2">The sequence shown here is derived from an EMBL/GenBank/DDBJ whole genome shotgun (WGS) entry which is preliminary data.</text>
</comment>
<proteinExistence type="predicted"/>
<dbReference type="Proteomes" id="UP001464555">
    <property type="component" value="Unassembled WGS sequence"/>
</dbReference>
<dbReference type="EMBL" id="JBBYHR010000002">
    <property type="protein sequence ID" value="MEL1243572.1"/>
    <property type="molecule type" value="Genomic_DNA"/>
</dbReference>
<evidence type="ECO:0000313" key="3">
    <source>
        <dbReference type="Proteomes" id="UP001464555"/>
    </source>
</evidence>
<dbReference type="RefSeq" id="WP_341695888.1">
    <property type="nucleotide sequence ID" value="NZ_JBBYHR010000002.1"/>
</dbReference>
<organism evidence="2 3">
    <name type="scientific">Flavobacterium arundinis</name>
    <dbReference type="NCBI Taxonomy" id="3139143"/>
    <lineage>
        <taxon>Bacteria</taxon>
        <taxon>Pseudomonadati</taxon>
        <taxon>Bacteroidota</taxon>
        <taxon>Flavobacteriia</taxon>
        <taxon>Flavobacteriales</taxon>
        <taxon>Flavobacteriaceae</taxon>
        <taxon>Flavobacterium</taxon>
    </lineage>
</organism>
<evidence type="ECO:0008006" key="4">
    <source>
        <dbReference type="Google" id="ProtNLM"/>
    </source>
</evidence>
<dbReference type="InterPro" id="IPR008969">
    <property type="entry name" value="CarboxyPept-like_regulatory"/>
</dbReference>
<keyword evidence="1" id="KW-0732">Signal</keyword>
<evidence type="ECO:0000313" key="2">
    <source>
        <dbReference type="EMBL" id="MEL1243572.1"/>
    </source>
</evidence>
<reference evidence="2 3" key="1">
    <citation type="submission" date="2024-04" db="EMBL/GenBank/DDBJ databases">
        <title>Flavobacterium sp. DGU11 16S ribosomal RNA gene Genome sequencing and assembly.</title>
        <authorList>
            <person name="Park S."/>
        </authorList>
    </citation>
    <scope>NUCLEOTIDE SEQUENCE [LARGE SCALE GENOMIC DNA]</scope>
    <source>
        <strain evidence="2 3">DGU11</strain>
    </source>
</reference>
<dbReference type="Pfam" id="PF13715">
    <property type="entry name" value="CarbopepD_reg_2"/>
    <property type="match status" value="1"/>
</dbReference>
<protein>
    <recommendedName>
        <fullName evidence="4">CarboxypepD_reg-like domain-containing protein</fullName>
    </recommendedName>
</protein>
<evidence type="ECO:0000256" key="1">
    <source>
        <dbReference type="SAM" id="SignalP"/>
    </source>
</evidence>
<gene>
    <name evidence="2" type="ORF">AAEO56_04800</name>
</gene>
<keyword evidence="3" id="KW-1185">Reference proteome</keyword>
<feature type="signal peptide" evidence="1">
    <location>
        <begin position="1"/>
        <end position="20"/>
    </location>
</feature>
<dbReference type="SUPFAM" id="SSF49464">
    <property type="entry name" value="Carboxypeptidase regulatory domain-like"/>
    <property type="match status" value="1"/>
</dbReference>
<name>A0ABU9HTT4_9FLAO</name>